<sequence length="281" mass="32257">YRFGRIIIFFFFAVCLLMPRTKKLKINEYWTKDCLLRTPMFGEIMSRDRFLLLLRMLHFSDNNADAGGDKLFKIRHVIDSLRASFRGAFLPYRDVVVDESLLLFKGRLSFKQYIPSKRSRFGVKTFVMCDCRTGYILDFIVYTGVNSDITVSGLGKGADIVSTLLAPYLQKGPRLYVDNWYTSPDLFMWLHGQATNACGTVRKTRKHMPKMEQKLKKGEVSSKSAACLLAIKWCDKREVWMLTTCHDSGMVATEKIDRKTGLTIVKPQCVVDYNKCMGSVD</sequence>
<dbReference type="Proteomes" id="UP000678393">
    <property type="component" value="Unassembled WGS sequence"/>
</dbReference>
<dbReference type="InterPro" id="IPR029526">
    <property type="entry name" value="PGBD"/>
</dbReference>
<feature type="non-terminal residue" evidence="3">
    <location>
        <position position="1"/>
    </location>
</feature>
<feature type="signal peptide" evidence="1">
    <location>
        <begin position="1"/>
        <end position="23"/>
    </location>
</feature>
<organism evidence="3 4">
    <name type="scientific">Candidula unifasciata</name>
    <dbReference type="NCBI Taxonomy" id="100452"/>
    <lineage>
        <taxon>Eukaryota</taxon>
        <taxon>Metazoa</taxon>
        <taxon>Spiralia</taxon>
        <taxon>Lophotrochozoa</taxon>
        <taxon>Mollusca</taxon>
        <taxon>Gastropoda</taxon>
        <taxon>Heterobranchia</taxon>
        <taxon>Euthyneura</taxon>
        <taxon>Panpulmonata</taxon>
        <taxon>Eupulmonata</taxon>
        <taxon>Stylommatophora</taxon>
        <taxon>Helicina</taxon>
        <taxon>Helicoidea</taxon>
        <taxon>Geomitridae</taxon>
        <taxon>Candidula</taxon>
    </lineage>
</organism>
<feature type="chain" id="PRO_5035777320" description="PiggyBac transposable element-derived protein domain-containing protein" evidence="1">
    <location>
        <begin position="24"/>
        <end position="281"/>
    </location>
</feature>
<reference evidence="3" key="1">
    <citation type="submission" date="2021-04" db="EMBL/GenBank/DDBJ databases">
        <authorList>
            <consortium name="Molecular Ecology Group"/>
        </authorList>
    </citation>
    <scope>NUCLEOTIDE SEQUENCE</scope>
</reference>
<dbReference type="Pfam" id="PF13843">
    <property type="entry name" value="DDE_Tnp_1_7"/>
    <property type="match status" value="1"/>
</dbReference>
<dbReference type="OrthoDB" id="6147624at2759"/>
<protein>
    <recommendedName>
        <fullName evidence="2">PiggyBac transposable element-derived protein domain-containing protein</fullName>
    </recommendedName>
</protein>
<dbReference type="PANTHER" id="PTHR46599:SF3">
    <property type="entry name" value="PIGGYBAC TRANSPOSABLE ELEMENT-DERIVED PROTEIN 4"/>
    <property type="match status" value="1"/>
</dbReference>
<accession>A0A8S3Z4K1</accession>
<evidence type="ECO:0000259" key="2">
    <source>
        <dbReference type="Pfam" id="PF13843"/>
    </source>
</evidence>
<feature type="non-terminal residue" evidence="3">
    <location>
        <position position="281"/>
    </location>
</feature>
<dbReference type="AlphaFoldDB" id="A0A8S3Z4K1"/>
<keyword evidence="1" id="KW-0732">Signal</keyword>
<name>A0A8S3Z4K1_9EUPU</name>
<keyword evidence="4" id="KW-1185">Reference proteome</keyword>
<comment type="caution">
    <text evidence="3">The sequence shown here is derived from an EMBL/GenBank/DDBJ whole genome shotgun (WGS) entry which is preliminary data.</text>
</comment>
<proteinExistence type="predicted"/>
<evidence type="ECO:0000256" key="1">
    <source>
        <dbReference type="SAM" id="SignalP"/>
    </source>
</evidence>
<evidence type="ECO:0000313" key="3">
    <source>
        <dbReference type="EMBL" id="CAG5123999.1"/>
    </source>
</evidence>
<dbReference type="PANTHER" id="PTHR46599">
    <property type="entry name" value="PIGGYBAC TRANSPOSABLE ELEMENT-DERIVED PROTEIN 4"/>
    <property type="match status" value="1"/>
</dbReference>
<dbReference type="EMBL" id="CAJHNH020001670">
    <property type="protein sequence ID" value="CAG5123999.1"/>
    <property type="molecule type" value="Genomic_DNA"/>
</dbReference>
<evidence type="ECO:0000313" key="4">
    <source>
        <dbReference type="Proteomes" id="UP000678393"/>
    </source>
</evidence>
<gene>
    <name evidence="3" type="ORF">CUNI_LOCUS9557</name>
</gene>
<feature type="domain" description="PiggyBac transposable element-derived protein" evidence="2">
    <location>
        <begin position="10"/>
        <end position="281"/>
    </location>
</feature>